<keyword evidence="5 10" id="KW-0808">Transferase</keyword>
<dbReference type="Proteomes" id="UP000706333">
    <property type="component" value="Unassembled WGS sequence"/>
</dbReference>
<dbReference type="InterPro" id="IPR038107">
    <property type="entry name" value="Glycos_transf_N_sf"/>
</dbReference>
<dbReference type="Pfam" id="PF04413">
    <property type="entry name" value="Glycos_transf_N"/>
    <property type="match status" value="1"/>
</dbReference>
<accession>A0A934TIT2</accession>
<dbReference type="GO" id="GO:0009245">
    <property type="term" value="P:lipid A biosynthetic process"/>
    <property type="evidence" value="ECO:0007669"/>
    <property type="project" value="TreeGrafter"/>
</dbReference>
<feature type="site" description="Transition state stabilizer" evidence="9">
    <location>
        <position position="211"/>
    </location>
</feature>
<evidence type="ECO:0000259" key="11">
    <source>
        <dbReference type="Pfam" id="PF04413"/>
    </source>
</evidence>
<evidence type="ECO:0000256" key="1">
    <source>
        <dbReference type="ARBA" id="ARBA00003394"/>
    </source>
</evidence>
<dbReference type="EC" id="2.4.99.12" evidence="3 10"/>
<organism evidence="12 13">
    <name type="scientific">Rhodobaculum claviforme</name>
    <dbReference type="NCBI Taxonomy" id="1549854"/>
    <lineage>
        <taxon>Bacteria</taxon>
        <taxon>Pseudomonadati</taxon>
        <taxon>Pseudomonadota</taxon>
        <taxon>Alphaproteobacteria</taxon>
        <taxon>Rhodobacterales</taxon>
        <taxon>Paracoccaceae</taxon>
        <taxon>Rhodobaculum</taxon>
    </lineage>
</organism>
<dbReference type="EMBL" id="NHSD01000182">
    <property type="protein sequence ID" value="MBK5926884.1"/>
    <property type="molecule type" value="Genomic_DNA"/>
</dbReference>
<comment type="catalytic activity">
    <reaction evidence="7 10">
        <text>lipid IVA (E. coli) + CMP-3-deoxy-beta-D-manno-octulosonate = alpha-Kdo-(2-&gt;6)-lipid IVA (E. coli) + CMP + H(+)</text>
        <dbReference type="Rhea" id="RHEA:28066"/>
        <dbReference type="ChEBI" id="CHEBI:15378"/>
        <dbReference type="ChEBI" id="CHEBI:58603"/>
        <dbReference type="ChEBI" id="CHEBI:60364"/>
        <dbReference type="ChEBI" id="CHEBI:60377"/>
        <dbReference type="ChEBI" id="CHEBI:85987"/>
        <dbReference type="EC" id="2.4.99.12"/>
    </reaction>
</comment>
<dbReference type="Gene3D" id="3.40.50.2000">
    <property type="entry name" value="Glycogen Phosphorylase B"/>
    <property type="match status" value="1"/>
</dbReference>
<dbReference type="GO" id="GO:0043842">
    <property type="term" value="F:Kdo transferase activity"/>
    <property type="evidence" value="ECO:0007669"/>
    <property type="project" value="UniProtKB-EC"/>
</dbReference>
<evidence type="ECO:0000256" key="5">
    <source>
        <dbReference type="ARBA" id="ARBA00022679"/>
    </source>
</evidence>
<evidence type="ECO:0000256" key="2">
    <source>
        <dbReference type="ARBA" id="ARBA00004713"/>
    </source>
</evidence>
<dbReference type="PANTHER" id="PTHR42755:SF1">
    <property type="entry name" value="3-DEOXY-D-MANNO-OCTULOSONIC ACID TRANSFERASE, MITOCHONDRIAL-RELATED"/>
    <property type="match status" value="1"/>
</dbReference>
<comment type="caution">
    <text evidence="12">The sequence shown here is derived from an EMBL/GenBank/DDBJ whole genome shotgun (WGS) entry which is preliminary data.</text>
</comment>
<dbReference type="GO" id="GO:0005886">
    <property type="term" value="C:plasma membrane"/>
    <property type="evidence" value="ECO:0007669"/>
    <property type="project" value="UniProtKB-SubCell"/>
</dbReference>
<dbReference type="RefSeq" id="WP_201156652.1">
    <property type="nucleotide sequence ID" value="NZ_NHSD01000182.1"/>
</dbReference>
<sequence>MTRTPLSLHAALMLEGMVPLLAPALLRRRLARGKEDPARMAEKLARPTRPRPDGRLVWLHAVGVGEVLVLPALAAALQARVAGLSVLITSSSRTSAQAVAGALGPGMVHQYLPFDCPVHARAFLDHWRPALSVWAERDIWPALVVEAHRRAIPLALVNGRMDAASHRAKARARGFYGALYGRFAHIGVQEARTAAHFADLGAAAQVTGRLKGGAAPLTDAPEVRAANTARLAGRRLWLAASTHPGEEALAAAAHVRLRQTDPGAVLVIAPRRPDRAADAMAAARAAGLEAARLPDDGCLPEQVPAVCVVGRVGQMGLWYRQADAAFIGGSIAPVGGHNPYEPARLDCAILHGPHIHNFAEDYAAFADARAARPVTDAATLAAALADPGLADLPPRAARVAADGAAVLSAEAGRLVALMDAP</sequence>
<proteinExistence type="inferred from homology"/>
<protein>
    <recommendedName>
        <fullName evidence="4 10">3-deoxy-D-manno-octulosonic acid transferase</fullName>
        <shortName evidence="10">Kdo transferase</shortName>
        <ecNumber evidence="3 10">2.4.99.12</ecNumber>
    </recommendedName>
    <alternativeName>
        <fullName evidence="6 10">Lipid IV(A) 3-deoxy-D-manno-octulosonic acid transferase</fullName>
    </alternativeName>
</protein>
<reference evidence="12" key="2">
    <citation type="journal article" date="2020" name="Microorganisms">
        <title>Osmotic Adaptation and Compatible Solute Biosynthesis of Phototrophic Bacteria as Revealed from Genome Analyses.</title>
        <authorList>
            <person name="Imhoff J.F."/>
            <person name="Rahn T."/>
            <person name="Kunzel S."/>
            <person name="Keller A."/>
            <person name="Neulinger S.C."/>
        </authorList>
    </citation>
    <scope>NUCLEOTIDE SEQUENCE</scope>
    <source>
        <strain evidence="12">LMG 28126</strain>
    </source>
</reference>
<evidence type="ECO:0000256" key="7">
    <source>
        <dbReference type="ARBA" id="ARBA00049183"/>
    </source>
</evidence>
<comment type="pathway">
    <text evidence="2 10">Bacterial outer membrane biogenesis; LPS core biosynthesis.</text>
</comment>
<evidence type="ECO:0000256" key="6">
    <source>
        <dbReference type="ARBA" id="ARBA00031445"/>
    </source>
</evidence>
<evidence type="ECO:0000256" key="10">
    <source>
        <dbReference type="RuleBase" id="RU365103"/>
    </source>
</evidence>
<keyword evidence="10" id="KW-0472">Membrane</keyword>
<comment type="function">
    <text evidence="1 10">Involved in lipopolysaccharide (LPS) biosynthesis. Catalyzes the transfer of 3-deoxy-D-manno-octulosonate (Kdo) residue(s) from CMP-Kdo to lipid IV(A), the tetraacyldisaccharide-1,4'-bisphosphate precursor of lipid A.</text>
</comment>
<dbReference type="AlphaFoldDB" id="A0A934TIT2"/>
<feature type="domain" description="3-deoxy-D-manno-octulosonic-acid transferase N-terminal" evidence="11">
    <location>
        <begin position="39"/>
        <end position="211"/>
    </location>
</feature>
<gene>
    <name evidence="12" type="ORF">CCR87_05915</name>
</gene>
<evidence type="ECO:0000256" key="8">
    <source>
        <dbReference type="PIRSR" id="PIRSR639901-1"/>
    </source>
</evidence>
<keyword evidence="10" id="KW-0448">Lipopolysaccharide biosynthesis</keyword>
<evidence type="ECO:0000313" key="12">
    <source>
        <dbReference type="EMBL" id="MBK5926884.1"/>
    </source>
</evidence>
<feature type="active site" description="Proton acceptor" evidence="8">
    <location>
        <position position="66"/>
    </location>
</feature>
<evidence type="ECO:0000256" key="3">
    <source>
        <dbReference type="ARBA" id="ARBA00012621"/>
    </source>
</evidence>
<dbReference type="PANTHER" id="PTHR42755">
    <property type="entry name" value="3-DEOXY-MANNO-OCTULOSONATE CYTIDYLYLTRANSFERASE"/>
    <property type="match status" value="1"/>
</dbReference>
<comment type="subcellular location">
    <subcellularLocation>
        <location evidence="10">Cell membrane</location>
    </subcellularLocation>
</comment>
<comment type="similarity">
    <text evidence="10">Belongs to the glycosyltransferase group 1 family.</text>
</comment>
<feature type="site" description="Transition state stabilizer" evidence="9">
    <location>
        <position position="136"/>
    </location>
</feature>
<evidence type="ECO:0000256" key="9">
    <source>
        <dbReference type="PIRSR" id="PIRSR639901-2"/>
    </source>
</evidence>
<name>A0A934TIT2_9RHOB</name>
<dbReference type="InterPro" id="IPR007507">
    <property type="entry name" value="Glycos_transf_N"/>
</dbReference>
<keyword evidence="13" id="KW-1185">Reference proteome</keyword>
<dbReference type="InterPro" id="IPR039901">
    <property type="entry name" value="Kdotransferase"/>
</dbReference>
<dbReference type="Gene3D" id="3.40.50.11720">
    <property type="entry name" value="3-Deoxy-D-manno-octulosonic-acid transferase, N-terminal domain"/>
    <property type="match status" value="1"/>
</dbReference>
<evidence type="ECO:0000313" key="13">
    <source>
        <dbReference type="Proteomes" id="UP000706333"/>
    </source>
</evidence>
<evidence type="ECO:0000256" key="4">
    <source>
        <dbReference type="ARBA" id="ARBA00019077"/>
    </source>
</evidence>
<keyword evidence="10" id="KW-1003">Cell membrane</keyword>
<reference evidence="12" key="1">
    <citation type="submission" date="2017-05" db="EMBL/GenBank/DDBJ databases">
        <authorList>
            <person name="Imhoff J.F."/>
            <person name="Rahn T."/>
            <person name="Kuenzel S."/>
            <person name="Neulinger S.C."/>
        </authorList>
    </citation>
    <scope>NUCLEOTIDE SEQUENCE</scope>
    <source>
        <strain evidence="12">LMG 28126</strain>
    </source>
</reference>
<dbReference type="GO" id="GO:0009244">
    <property type="term" value="P:lipopolysaccharide core region biosynthetic process"/>
    <property type="evidence" value="ECO:0007669"/>
    <property type="project" value="UniProtKB-UniRule"/>
</dbReference>